<evidence type="ECO:0000313" key="4">
    <source>
        <dbReference type="EMBL" id="ONK64368.1"/>
    </source>
</evidence>
<evidence type="ECO:0000256" key="3">
    <source>
        <dbReference type="SAM" id="MobiDB-lite"/>
    </source>
</evidence>
<proteinExistence type="inferred from homology"/>
<dbReference type="GO" id="GO:0010005">
    <property type="term" value="C:cortical microtubule, transverse to long axis"/>
    <property type="evidence" value="ECO:0007669"/>
    <property type="project" value="TreeGrafter"/>
</dbReference>
<dbReference type="InterPro" id="IPR039613">
    <property type="entry name" value="SPR1/2/3/4/5"/>
</dbReference>
<evidence type="ECO:0000256" key="2">
    <source>
        <dbReference type="ARBA" id="ARBA00022701"/>
    </source>
</evidence>
<dbReference type="Gramene" id="ONK64368">
    <property type="protein sequence ID" value="ONK64368"/>
    <property type="gene ID" value="A4U43_C07F25080"/>
</dbReference>
<dbReference type="PANTHER" id="PTHR33403">
    <property type="entry name" value="SPR1"/>
    <property type="match status" value="1"/>
</dbReference>
<keyword evidence="2" id="KW-0493">Microtubule</keyword>
<dbReference type="Proteomes" id="UP000243459">
    <property type="component" value="Chromosome 7"/>
</dbReference>
<evidence type="ECO:0000256" key="1">
    <source>
        <dbReference type="ARBA" id="ARBA00009656"/>
    </source>
</evidence>
<dbReference type="EMBL" id="CM007387">
    <property type="protein sequence ID" value="ONK64368.1"/>
    <property type="molecule type" value="Genomic_DNA"/>
</dbReference>
<feature type="compositionally biased region" description="Polar residues" evidence="3">
    <location>
        <begin position="55"/>
        <end position="69"/>
    </location>
</feature>
<feature type="region of interest" description="Disordered" evidence="3">
    <location>
        <begin position="42"/>
        <end position="69"/>
    </location>
</feature>
<evidence type="ECO:0000313" key="5">
    <source>
        <dbReference type="Proteomes" id="UP000243459"/>
    </source>
</evidence>
<organism evidence="4 5">
    <name type="scientific">Asparagus officinalis</name>
    <name type="common">Garden asparagus</name>
    <dbReference type="NCBI Taxonomy" id="4686"/>
    <lineage>
        <taxon>Eukaryota</taxon>
        <taxon>Viridiplantae</taxon>
        <taxon>Streptophyta</taxon>
        <taxon>Embryophyta</taxon>
        <taxon>Tracheophyta</taxon>
        <taxon>Spermatophyta</taxon>
        <taxon>Magnoliopsida</taxon>
        <taxon>Liliopsida</taxon>
        <taxon>Asparagales</taxon>
        <taxon>Asparagaceae</taxon>
        <taxon>Asparagoideae</taxon>
        <taxon>Asparagus</taxon>
    </lineage>
</organism>
<dbReference type="PANTHER" id="PTHR33403:SF31">
    <property type="entry name" value="PROTEIN SPIRAL1-LIKE 1"/>
    <property type="match status" value="1"/>
</dbReference>
<sequence length="89" mass="9466">MGRGVGSGRGQSSLGYLFGTDEAPKPAAVNSTLAFANSIAPVENPYGSSPAPDGSKQTPSGIQDNPTNNHFRADWPDYWQFITIIQLIN</sequence>
<feature type="region of interest" description="Disordered" evidence="3">
    <location>
        <begin position="1"/>
        <end position="21"/>
    </location>
</feature>
<dbReference type="AlphaFoldDB" id="A0A5P1EEP4"/>
<comment type="similarity">
    <text evidence="1">Belongs to the SPIRAL1 family.</text>
</comment>
<dbReference type="GO" id="GO:0043622">
    <property type="term" value="P:cortical microtubule organization"/>
    <property type="evidence" value="ECO:0007669"/>
    <property type="project" value="InterPro"/>
</dbReference>
<name>A0A5P1EEP4_ASPOF</name>
<keyword evidence="5" id="KW-1185">Reference proteome</keyword>
<protein>
    <recommendedName>
        <fullName evidence="6">Protein SPIRAL1-like 1</fullName>
    </recommendedName>
</protein>
<accession>A0A5P1EEP4</accession>
<evidence type="ECO:0008006" key="6">
    <source>
        <dbReference type="Google" id="ProtNLM"/>
    </source>
</evidence>
<reference evidence="5" key="1">
    <citation type="journal article" date="2017" name="Nat. Commun.">
        <title>The asparagus genome sheds light on the origin and evolution of a young Y chromosome.</title>
        <authorList>
            <person name="Harkess A."/>
            <person name="Zhou J."/>
            <person name="Xu C."/>
            <person name="Bowers J.E."/>
            <person name="Van der Hulst R."/>
            <person name="Ayyampalayam S."/>
            <person name="Mercati F."/>
            <person name="Riccardi P."/>
            <person name="McKain M.R."/>
            <person name="Kakrana A."/>
            <person name="Tang H."/>
            <person name="Ray J."/>
            <person name="Groenendijk J."/>
            <person name="Arikit S."/>
            <person name="Mathioni S.M."/>
            <person name="Nakano M."/>
            <person name="Shan H."/>
            <person name="Telgmann-Rauber A."/>
            <person name="Kanno A."/>
            <person name="Yue Z."/>
            <person name="Chen H."/>
            <person name="Li W."/>
            <person name="Chen Y."/>
            <person name="Xu X."/>
            <person name="Zhang Y."/>
            <person name="Luo S."/>
            <person name="Chen H."/>
            <person name="Gao J."/>
            <person name="Mao Z."/>
            <person name="Pires J.C."/>
            <person name="Luo M."/>
            <person name="Kudrna D."/>
            <person name="Wing R.A."/>
            <person name="Meyers B.C."/>
            <person name="Yi K."/>
            <person name="Kong H."/>
            <person name="Lavrijsen P."/>
            <person name="Sunseri F."/>
            <person name="Falavigna A."/>
            <person name="Ye Y."/>
            <person name="Leebens-Mack J.H."/>
            <person name="Chen G."/>
        </authorList>
    </citation>
    <scope>NUCLEOTIDE SEQUENCE [LARGE SCALE GENOMIC DNA]</scope>
    <source>
        <strain evidence="5">cv. DH0086</strain>
    </source>
</reference>
<gene>
    <name evidence="4" type="ORF">A4U43_C07F25080</name>
</gene>